<dbReference type="PANTHER" id="PTHR45453">
    <property type="entry name" value="PHOSPHATE REGULON SENSOR PROTEIN PHOR"/>
    <property type="match status" value="1"/>
</dbReference>
<keyword evidence="11" id="KW-1185">Reference proteome</keyword>
<evidence type="ECO:0000259" key="9">
    <source>
        <dbReference type="PROSITE" id="PS50109"/>
    </source>
</evidence>
<dbReference type="Gene3D" id="3.30.565.10">
    <property type="entry name" value="Histidine kinase-like ATPase, C-terminal domain"/>
    <property type="match status" value="1"/>
</dbReference>
<protein>
    <recommendedName>
        <fullName evidence="3">histidine kinase</fullName>
        <ecNumber evidence="3">2.7.13.3</ecNumber>
    </recommendedName>
</protein>
<dbReference type="CDD" id="cd00082">
    <property type="entry name" value="HisKA"/>
    <property type="match status" value="1"/>
</dbReference>
<comment type="catalytic activity">
    <reaction evidence="1">
        <text>ATP + protein L-histidine = ADP + protein N-phospho-L-histidine.</text>
        <dbReference type="EC" id="2.7.13.3"/>
    </reaction>
</comment>
<gene>
    <name evidence="10" type="ORF">C4K46_05955</name>
</gene>
<dbReference type="SMART" id="SM00388">
    <property type="entry name" value="HisKA"/>
    <property type="match status" value="1"/>
</dbReference>
<dbReference type="SUPFAM" id="SSF55874">
    <property type="entry name" value="ATPase domain of HSP90 chaperone/DNA topoisomerase II/histidine kinase"/>
    <property type="match status" value="1"/>
</dbReference>
<dbReference type="InterPro" id="IPR008358">
    <property type="entry name" value="Sig_transdc_His_kin/Pase_MprB"/>
</dbReference>
<evidence type="ECO:0000256" key="2">
    <source>
        <dbReference type="ARBA" id="ARBA00004370"/>
    </source>
</evidence>
<reference evidence="10 11" key="1">
    <citation type="submission" date="2018-02" db="EMBL/GenBank/DDBJ databases">
        <title>Draft genome sequence of Streptococcus oricebi CCUG 70868T type strain.</title>
        <authorList>
            <person name="Mendez V."/>
            <person name="Salva-Serra F."/>
            <person name="Jaen-Luchoro D."/>
            <person name="Gonzales-Siles L."/>
            <person name="Karlsson R."/>
            <person name="Engstrom-Jakobsson H."/>
            <person name="Busquets A."/>
            <person name="Gomila M."/>
            <person name="Pineiro-Iglesias B."/>
            <person name="Bennasar-Figueras A."/>
            <person name="Seeger M."/>
            <person name="Moore E."/>
        </authorList>
    </citation>
    <scope>NUCLEOTIDE SEQUENCE [LARGE SCALE GENOMIC DNA]</scope>
    <source>
        <strain evidence="10 11">CCUG 70868</strain>
    </source>
</reference>
<comment type="subcellular location">
    <subcellularLocation>
        <location evidence="2">Membrane</location>
    </subcellularLocation>
</comment>
<dbReference type="InterPro" id="IPR003661">
    <property type="entry name" value="HisK_dim/P_dom"/>
</dbReference>
<dbReference type="InterPro" id="IPR003594">
    <property type="entry name" value="HATPase_dom"/>
</dbReference>
<keyword evidence="7" id="KW-0902">Two-component regulatory system</keyword>
<keyword evidence="5" id="KW-0808">Transferase</keyword>
<dbReference type="SMART" id="SM00387">
    <property type="entry name" value="HATPase_c"/>
    <property type="match status" value="1"/>
</dbReference>
<dbReference type="PANTHER" id="PTHR45453:SF1">
    <property type="entry name" value="PHOSPHATE REGULON SENSOR PROTEIN PHOR"/>
    <property type="match status" value="1"/>
</dbReference>
<dbReference type="EMBL" id="PRDG01000003">
    <property type="protein sequence ID" value="MBP2623483.1"/>
    <property type="molecule type" value="Genomic_DNA"/>
</dbReference>
<evidence type="ECO:0000256" key="5">
    <source>
        <dbReference type="ARBA" id="ARBA00022679"/>
    </source>
</evidence>
<feature type="domain" description="Histidine kinase" evidence="9">
    <location>
        <begin position="143"/>
        <end position="358"/>
    </location>
</feature>
<evidence type="ECO:0000256" key="7">
    <source>
        <dbReference type="ARBA" id="ARBA00023012"/>
    </source>
</evidence>
<dbReference type="InterPro" id="IPR036097">
    <property type="entry name" value="HisK_dim/P_sf"/>
</dbReference>
<dbReference type="EC" id="2.7.13.3" evidence="3"/>
<evidence type="ECO:0000256" key="6">
    <source>
        <dbReference type="ARBA" id="ARBA00022777"/>
    </source>
</evidence>
<feature type="transmembrane region" description="Helical" evidence="8">
    <location>
        <begin position="21"/>
        <end position="39"/>
    </location>
</feature>
<dbReference type="Gene3D" id="1.10.287.130">
    <property type="match status" value="1"/>
</dbReference>
<accession>A0ABS5B3S3</accession>
<dbReference type="GO" id="GO:0016301">
    <property type="term" value="F:kinase activity"/>
    <property type="evidence" value="ECO:0007669"/>
    <property type="project" value="UniProtKB-KW"/>
</dbReference>
<evidence type="ECO:0000313" key="10">
    <source>
        <dbReference type="EMBL" id="MBP2623483.1"/>
    </source>
</evidence>
<evidence type="ECO:0000256" key="1">
    <source>
        <dbReference type="ARBA" id="ARBA00000085"/>
    </source>
</evidence>
<name>A0ABS5B3S3_9STRE</name>
<keyword evidence="8" id="KW-1133">Transmembrane helix</keyword>
<dbReference type="Proteomes" id="UP001519296">
    <property type="component" value="Unassembled WGS sequence"/>
</dbReference>
<dbReference type="SUPFAM" id="SSF47384">
    <property type="entry name" value="Homodimeric domain of signal transducing histidine kinase"/>
    <property type="match status" value="1"/>
</dbReference>
<dbReference type="PRINTS" id="PR01780">
    <property type="entry name" value="LANTIREGPROT"/>
</dbReference>
<dbReference type="PROSITE" id="PS50109">
    <property type="entry name" value="HIS_KIN"/>
    <property type="match status" value="1"/>
</dbReference>
<comment type="caution">
    <text evidence="10">The sequence shown here is derived from an EMBL/GenBank/DDBJ whole genome shotgun (WGS) entry which is preliminary data.</text>
</comment>
<organism evidence="10 11">
    <name type="scientific">Streptococcus oricebi</name>
    <dbReference type="NCBI Taxonomy" id="1547447"/>
    <lineage>
        <taxon>Bacteria</taxon>
        <taxon>Bacillati</taxon>
        <taxon>Bacillota</taxon>
        <taxon>Bacilli</taxon>
        <taxon>Lactobacillales</taxon>
        <taxon>Streptococcaceae</taxon>
        <taxon>Streptococcus</taxon>
    </lineage>
</organism>
<dbReference type="InterPro" id="IPR005467">
    <property type="entry name" value="His_kinase_dom"/>
</dbReference>
<dbReference type="Pfam" id="PF00512">
    <property type="entry name" value="HisKA"/>
    <property type="match status" value="1"/>
</dbReference>
<evidence type="ECO:0000256" key="4">
    <source>
        <dbReference type="ARBA" id="ARBA00022553"/>
    </source>
</evidence>
<sequence>MARTKSFKRLVRETYIKIGKQFFLSLLFLYFFPLSTVSVRASDIRNFNVFSIFFNISSWIYICFILVIIITLNIGELLQVVKQEMEVIHKKSMWLDSHSDDVELTLTEFIETRVRIEKMQVRIKTLLEEERLQKQDLMFKVSAAAHDLKTPLTVIQGNAEFLQLTSRNEQEKQCLADIEQASQQLNSYFSQLIDYSKTFYDERKEWQVYPVNDLVDLVQQEIVPIIRGKASFDFDFQPVQDRFVRINTKLVVRALMNIVSNALEYMNKLNPKIKFQVDIKNEMLLFSIWNNGSEFSDDVLQNFGKLFYRGDSSRQIVSNHFGIGLAFVNRVAKKHQGRLTLENDDRGAKVIFALPLKD</sequence>
<proteinExistence type="predicted"/>
<feature type="transmembrane region" description="Helical" evidence="8">
    <location>
        <begin position="59"/>
        <end position="81"/>
    </location>
</feature>
<evidence type="ECO:0000256" key="8">
    <source>
        <dbReference type="SAM" id="Phobius"/>
    </source>
</evidence>
<evidence type="ECO:0000256" key="3">
    <source>
        <dbReference type="ARBA" id="ARBA00012438"/>
    </source>
</evidence>
<dbReference type="Pfam" id="PF02518">
    <property type="entry name" value="HATPase_c"/>
    <property type="match status" value="1"/>
</dbReference>
<dbReference type="InterPro" id="IPR036890">
    <property type="entry name" value="HATPase_C_sf"/>
</dbReference>
<dbReference type="RefSeq" id="WP_209627981.1">
    <property type="nucleotide sequence ID" value="NZ_PRDG01000003.1"/>
</dbReference>
<dbReference type="InterPro" id="IPR050351">
    <property type="entry name" value="BphY/WalK/GraS-like"/>
</dbReference>
<keyword evidence="8" id="KW-0812">Transmembrane</keyword>
<evidence type="ECO:0000313" key="11">
    <source>
        <dbReference type="Proteomes" id="UP001519296"/>
    </source>
</evidence>
<keyword evidence="6 10" id="KW-0418">Kinase</keyword>
<keyword evidence="4" id="KW-0597">Phosphoprotein</keyword>
<keyword evidence="8" id="KW-0472">Membrane</keyword>